<keyword evidence="4" id="KW-1133">Transmembrane helix</keyword>
<evidence type="ECO:0000256" key="3">
    <source>
        <dbReference type="ARBA" id="ARBA00022692"/>
    </source>
</evidence>
<evidence type="ECO:0000256" key="5">
    <source>
        <dbReference type="ARBA" id="ARBA00023136"/>
    </source>
</evidence>
<protein>
    <submittedName>
        <fullName evidence="6">Uncharacterized protein</fullName>
    </submittedName>
</protein>
<gene>
    <name evidence="6" type="ORF">DVH24_035298</name>
</gene>
<dbReference type="Proteomes" id="UP000290289">
    <property type="component" value="Chromosome 9"/>
</dbReference>
<dbReference type="GO" id="GO:0016020">
    <property type="term" value="C:membrane"/>
    <property type="evidence" value="ECO:0007669"/>
    <property type="project" value="UniProtKB-SubCell"/>
</dbReference>
<evidence type="ECO:0000313" key="7">
    <source>
        <dbReference type="Proteomes" id="UP000290289"/>
    </source>
</evidence>
<dbReference type="AlphaFoldDB" id="A0A498J8Q9"/>
<comment type="caution">
    <text evidence="6">The sequence shown here is derived from an EMBL/GenBank/DDBJ whole genome shotgun (WGS) entry which is preliminary data.</text>
</comment>
<comment type="similarity">
    <text evidence="2">Belongs to the RER1 family.</text>
</comment>
<keyword evidence="3" id="KW-0812">Transmembrane</keyword>
<dbReference type="EMBL" id="RDQH01000335">
    <property type="protein sequence ID" value="RXH90534.1"/>
    <property type="molecule type" value="Genomic_DNA"/>
</dbReference>
<evidence type="ECO:0000313" key="6">
    <source>
        <dbReference type="EMBL" id="RXH90534.1"/>
    </source>
</evidence>
<reference evidence="6 7" key="1">
    <citation type="submission" date="2018-10" db="EMBL/GenBank/DDBJ databases">
        <title>A high-quality apple genome assembly.</title>
        <authorList>
            <person name="Hu J."/>
        </authorList>
    </citation>
    <scope>NUCLEOTIDE SEQUENCE [LARGE SCALE GENOMIC DNA]</scope>
    <source>
        <strain evidence="7">cv. HFTH1</strain>
        <tissue evidence="6">Young leaf</tissue>
    </source>
</reference>
<keyword evidence="7" id="KW-1185">Reference proteome</keyword>
<evidence type="ECO:0000256" key="4">
    <source>
        <dbReference type="ARBA" id="ARBA00022989"/>
    </source>
</evidence>
<dbReference type="Pfam" id="PF03248">
    <property type="entry name" value="Rer1"/>
    <property type="match status" value="1"/>
</dbReference>
<evidence type="ECO:0000256" key="1">
    <source>
        <dbReference type="ARBA" id="ARBA00004141"/>
    </source>
</evidence>
<organism evidence="6 7">
    <name type="scientific">Malus domestica</name>
    <name type="common">Apple</name>
    <name type="synonym">Pyrus malus</name>
    <dbReference type="NCBI Taxonomy" id="3750"/>
    <lineage>
        <taxon>Eukaryota</taxon>
        <taxon>Viridiplantae</taxon>
        <taxon>Streptophyta</taxon>
        <taxon>Embryophyta</taxon>
        <taxon>Tracheophyta</taxon>
        <taxon>Spermatophyta</taxon>
        <taxon>Magnoliopsida</taxon>
        <taxon>eudicotyledons</taxon>
        <taxon>Gunneridae</taxon>
        <taxon>Pentapetalae</taxon>
        <taxon>rosids</taxon>
        <taxon>fabids</taxon>
        <taxon>Rosales</taxon>
        <taxon>Rosaceae</taxon>
        <taxon>Amygdaloideae</taxon>
        <taxon>Maleae</taxon>
        <taxon>Malus</taxon>
    </lineage>
</organism>
<keyword evidence="5" id="KW-0472">Membrane</keyword>
<dbReference type="InterPro" id="IPR004932">
    <property type="entry name" value="Rer1"/>
</dbReference>
<name>A0A498J8Q9_MALDO</name>
<comment type="subcellular location">
    <subcellularLocation>
        <location evidence="1">Membrane</location>
        <topology evidence="1">Multi-pass membrane protein</topology>
    </subcellularLocation>
</comment>
<proteinExistence type="inferred from homology"/>
<sequence length="62" mass="7292">MRVPGPRLLRGVVCLGDLHSQPHYRVDPKIHNLSYFDDPSLSTHRSNEFPPFVCRLPDFKFW</sequence>
<evidence type="ECO:0000256" key="2">
    <source>
        <dbReference type="ARBA" id="ARBA00006070"/>
    </source>
</evidence>
<accession>A0A498J8Q9</accession>
<dbReference type="GO" id="GO:0005737">
    <property type="term" value="C:cytoplasm"/>
    <property type="evidence" value="ECO:0007669"/>
    <property type="project" value="UniProtKB-ARBA"/>
</dbReference>